<protein>
    <submittedName>
        <fullName evidence="1">Uncharacterized protein</fullName>
    </submittedName>
</protein>
<name>A0A1Q9BVN5_SYMMI</name>
<dbReference type="AlphaFoldDB" id="A0A1Q9BVN5"/>
<evidence type="ECO:0000313" key="1">
    <source>
        <dbReference type="EMBL" id="OLP74725.1"/>
    </source>
</evidence>
<keyword evidence="2" id="KW-1185">Reference proteome</keyword>
<proteinExistence type="predicted"/>
<dbReference type="EMBL" id="LSRX01003297">
    <property type="protein sequence ID" value="OLP74725.1"/>
    <property type="molecule type" value="Genomic_DNA"/>
</dbReference>
<evidence type="ECO:0000313" key="2">
    <source>
        <dbReference type="Proteomes" id="UP000186817"/>
    </source>
</evidence>
<reference evidence="1 2" key="1">
    <citation type="submission" date="2016-02" db="EMBL/GenBank/DDBJ databases">
        <title>Genome analysis of coral dinoflagellate symbionts highlights evolutionary adaptations to a symbiotic lifestyle.</title>
        <authorList>
            <person name="Aranda M."/>
            <person name="Li Y."/>
            <person name="Liew Y.J."/>
            <person name="Baumgarten S."/>
            <person name="Simakov O."/>
            <person name="Wilson M."/>
            <person name="Piel J."/>
            <person name="Ashoor H."/>
            <person name="Bougouffa S."/>
            <person name="Bajic V.B."/>
            <person name="Ryu T."/>
            <person name="Ravasi T."/>
            <person name="Bayer T."/>
            <person name="Micklem G."/>
            <person name="Kim H."/>
            <person name="Bhak J."/>
            <person name="Lajeunesse T.C."/>
            <person name="Voolstra C.R."/>
        </authorList>
    </citation>
    <scope>NUCLEOTIDE SEQUENCE [LARGE SCALE GENOMIC DNA]</scope>
    <source>
        <strain evidence="1 2">CCMP2467</strain>
    </source>
</reference>
<comment type="caution">
    <text evidence="1">The sequence shown here is derived from an EMBL/GenBank/DDBJ whole genome shotgun (WGS) entry which is preliminary data.</text>
</comment>
<organism evidence="1 2">
    <name type="scientific">Symbiodinium microadriaticum</name>
    <name type="common">Dinoflagellate</name>
    <name type="synonym">Zooxanthella microadriatica</name>
    <dbReference type="NCBI Taxonomy" id="2951"/>
    <lineage>
        <taxon>Eukaryota</taxon>
        <taxon>Sar</taxon>
        <taxon>Alveolata</taxon>
        <taxon>Dinophyceae</taxon>
        <taxon>Suessiales</taxon>
        <taxon>Symbiodiniaceae</taxon>
        <taxon>Symbiodinium</taxon>
    </lineage>
</organism>
<sequence length="92" mass="10285">MLHAAAEKPLLAPAKDFLADFVLYWYQSWVKDEKPDAKAGDGQPPAELSARADYLADEDFLADFVLYWYQSWVKDEKPDAKAGDGHTAFSGC</sequence>
<dbReference type="Proteomes" id="UP000186817">
    <property type="component" value="Unassembled WGS sequence"/>
</dbReference>
<accession>A0A1Q9BVN5</accession>
<gene>
    <name evidence="1" type="ORF">AK812_SmicGene45656</name>
</gene>